<feature type="domain" description="Ubiquitin-like" evidence="1">
    <location>
        <begin position="1"/>
        <end position="35"/>
    </location>
</feature>
<reference evidence="2" key="1">
    <citation type="submission" date="2021-06" db="EMBL/GenBank/DDBJ databases">
        <title>Comparative genomics, transcriptomics and evolutionary studies reveal genomic signatures of adaptation to plant cell wall in hemibiotrophic fungi.</title>
        <authorList>
            <consortium name="DOE Joint Genome Institute"/>
            <person name="Baroncelli R."/>
            <person name="Diaz J.F."/>
            <person name="Benocci T."/>
            <person name="Peng M."/>
            <person name="Battaglia E."/>
            <person name="Haridas S."/>
            <person name="Andreopoulos W."/>
            <person name="Labutti K."/>
            <person name="Pangilinan J."/>
            <person name="Floch G.L."/>
            <person name="Makela M.R."/>
            <person name="Henrissat B."/>
            <person name="Grigoriev I.V."/>
            <person name="Crouch J.A."/>
            <person name="De Vries R.P."/>
            <person name="Sukno S.A."/>
            <person name="Thon M.R."/>
        </authorList>
    </citation>
    <scope>NUCLEOTIDE SEQUENCE</scope>
    <source>
        <strain evidence="2">CBS 193.32</strain>
    </source>
</reference>
<dbReference type="CDD" id="cd17039">
    <property type="entry name" value="Ubl_ubiquitin_like"/>
    <property type="match status" value="1"/>
</dbReference>
<dbReference type="Proteomes" id="UP001224890">
    <property type="component" value="Unassembled WGS sequence"/>
</dbReference>
<accession>A0AAJ0ALX0</accession>
<evidence type="ECO:0000313" key="2">
    <source>
        <dbReference type="EMBL" id="KAK1674101.1"/>
    </source>
</evidence>
<dbReference type="EMBL" id="JAHMHR010000027">
    <property type="protein sequence ID" value="KAK1674101.1"/>
    <property type="molecule type" value="Genomic_DNA"/>
</dbReference>
<comment type="caution">
    <text evidence="2">The sequence shown here is derived from an EMBL/GenBank/DDBJ whole genome shotgun (WGS) entry which is preliminary data.</text>
</comment>
<dbReference type="Gene3D" id="3.10.20.90">
    <property type="entry name" value="Phosphatidylinositol 3-kinase Catalytic Subunit, Chain A, domain 1"/>
    <property type="match status" value="1"/>
</dbReference>
<evidence type="ECO:0000313" key="3">
    <source>
        <dbReference type="Proteomes" id="UP001224890"/>
    </source>
</evidence>
<dbReference type="RefSeq" id="XP_060428104.1">
    <property type="nucleotide sequence ID" value="XM_060580550.1"/>
</dbReference>
<feature type="non-terminal residue" evidence="2">
    <location>
        <position position="1"/>
    </location>
</feature>
<dbReference type="GeneID" id="85465076"/>
<gene>
    <name evidence="2" type="ORF">BDP55DRAFT_746499</name>
</gene>
<dbReference type="Pfam" id="PF00240">
    <property type="entry name" value="ubiquitin"/>
    <property type="match status" value="1"/>
</dbReference>
<organism evidence="2 3">
    <name type="scientific">Colletotrichum godetiae</name>
    <dbReference type="NCBI Taxonomy" id="1209918"/>
    <lineage>
        <taxon>Eukaryota</taxon>
        <taxon>Fungi</taxon>
        <taxon>Dikarya</taxon>
        <taxon>Ascomycota</taxon>
        <taxon>Pezizomycotina</taxon>
        <taxon>Sordariomycetes</taxon>
        <taxon>Hypocreomycetidae</taxon>
        <taxon>Glomerellales</taxon>
        <taxon>Glomerellaceae</taxon>
        <taxon>Colletotrichum</taxon>
        <taxon>Colletotrichum acutatum species complex</taxon>
    </lineage>
</organism>
<sequence>RVVFRGLELQDDKTLREYSVTENATLHLFLELRSYKPAIYFLSPTRLNNVDVQVKLSRHWSFSTIYPLAKGAVGQNNVSWQVSIKPDGTLKDTATDIDCSYLFWEAGALADPSSAVTEAHPLKPQTLSHTLPTTMSCHLTTSCPISTGSLPASPSPRQCEPKWSFNGSPSSSQFAIGVFRSPSTSSRRSTLRKRLN</sequence>
<evidence type="ECO:0000259" key="1">
    <source>
        <dbReference type="PROSITE" id="PS50053"/>
    </source>
</evidence>
<dbReference type="InterPro" id="IPR000626">
    <property type="entry name" value="Ubiquitin-like_dom"/>
</dbReference>
<name>A0AAJ0ALX0_9PEZI</name>
<dbReference type="PROSITE" id="PS50053">
    <property type="entry name" value="UBIQUITIN_2"/>
    <property type="match status" value="1"/>
</dbReference>
<protein>
    <recommendedName>
        <fullName evidence="1">Ubiquitin-like domain-containing protein</fullName>
    </recommendedName>
</protein>
<keyword evidence="3" id="KW-1185">Reference proteome</keyword>
<proteinExistence type="predicted"/>
<dbReference type="InterPro" id="IPR029071">
    <property type="entry name" value="Ubiquitin-like_domsf"/>
</dbReference>
<dbReference type="SUPFAM" id="SSF54236">
    <property type="entry name" value="Ubiquitin-like"/>
    <property type="match status" value="1"/>
</dbReference>
<dbReference type="AlphaFoldDB" id="A0AAJ0ALX0"/>